<organism evidence="1">
    <name type="scientific">Arundo donax</name>
    <name type="common">Giant reed</name>
    <name type="synonym">Donax arundinaceus</name>
    <dbReference type="NCBI Taxonomy" id="35708"/>
    <lineage>
        <taxon>Eukaryota</taxon>
        <taxon>Viridiplantae</taxon>
        <taxon>Streptophyta</taxon>
        <taxon>Embryophyta</taxon>
        <taxon>Tracheophyta</taxon>
        <taxon>Spermatophyta</taxon>
        <taxon>Magnoliopsida</taxon>
        <taxon>Liliopsida</taxon>
        <taxon>Poales</taxon>
        <taxon>Poaceae</taxon>
        <taxon>PACMAD clade</taxon>
        <taxon>Arundinoideae</taxon>
        <taxon>Arundineae</taxon>
        <taxon>Arundo</taxon>
    </lineage>
</organism>
<dbReference type="AlphaFoldDB" id="A0A0A9E3Y0"/>
<accession>A0A0A9E3Y0</accession>
<dbReference type="EMBL" id="GBRH01205310">
    <property type="protein sequence ID" value="JAD92585.1"/>
    <property type="molecule type" value="Transcribed_RNA"/>
</dbReference>
<reference evidence="1" key="1">
    <citation type="submission" date="2014-09" db="EMBL/GenBank/DDBJ databases">
        <authorList>
            <person name="Magalhaes I.L.F."/>
            <person name="Oliveira U."/>
            <person name="Santos F.R."/>
            <person name="Vidigal T.H.D.A."/>
            <person name="Brescovit A.D."/>
            <person name="Santos A.J."/>
        </authorList>
    </citation>
    <scope>NUCLEOTIDE SEQUENCE</scope>
    <source>
        <tissue evidence="1">Shoot tissue taken approximately 20 cm above the soil surface</tissue>
    </source>
</reference>
<evidence type="ECO:0000313" key="1">
    <source>
        <dbReference type="EMBL" id="JAD92585.1"/>
    </source>
</evidence>
<name>A0A0A9E3Y0_ARUDO</name>
<reference evidence="1" key="2">
    <citation type="journal article" date="2015" name="Data Brief">
        <title>Shoot transcriptome of the giant reed, Arundo donax.</title>
        <authorList>
            <person name="Barrero R.A."/>
            <person name="Guerrero F.D."/>
            <person name="Moolhuijzen P."/>
            <person name="Goolsby J.A."/>
            <person name="Tidwell J."/>
            <person name="Bellgard S.E."/>
            <person name="Bellgard M.I."/>
        </authorList>
    </citation>
    <scope>NUCLEOTIDE SEQUENCE</scope>
    <source>
        <tissue evidence="1">Shoot tissue taken approximately 20 cm above the soil surface</tissue>
    </source>
</reference>
<sequence length="54" mass="6390">MSPVYMSARESMSFMLKRQAICKLSAFFKPMFLRRQVESNSWPPSNRFGRLIDD</sequence>
<protein>
    <submittedName>
        <fullName evidence="1">Uncharacterized protein</fullName>
    </submittedName>
</protein>
<proteinExistence type="predicted"/>